<feature type="transmembrane region" description="Helical" evidence="1">
    <location>
        <begin position="49"/>
        <end position="69"/>
    </location>
</feature>
<dbReference type="EMBL" id="MFKN01000016">
    <property type="protein sequence ID" value="OGG41063.1"/>
    <property type="molecule type" value="Genomic_DNA"/>
</dbReference>
<evidence type="ECO:0000313" key="4">
    <source>
        <dbReference type="Proteomes" id="UP000179014"/>
    </source>
</evidence>
<dbReference type="InterPro" id="IPR045679">
    <property type="entry name" value="DUF6199"/>
</dbReference>
<name>A0A1F6BW60_9BACT</name>
<evidence type="ECO:0000256" key="1">
    <source>
        <dbReference type="SAM" id="Phobius"/>
    </source>
</evidence>
<gene>
    <name evidence="3" type="ORF">A2118_00685</name>
</gene>
<accession>A0A1F6BW60</accession>
<keyword evidence="1" id="KW-1133">Transmembrane helix</keyword>
<proteinExistence type="predicted"/>
<protein>
    <recommendedName>
        <fullName evidence="2">DUF6199 domain-containing protein</fullName>
    </recommendedName>
</protein>
<reference evidence="3 4" key="1">
    <citation type="journal article" date="2016" name="Nat. Commun.">
        <title>Thousands of microbial genomes shed light on interconnected biogeochemical processes in an aquifer system.</title>
        <authorList>
            <person name="Anantharaman K."/>
            <person name="Brown C.T."/>
            <person name="Hug L.A."/>
            <person name="Sharon I."/>
            <person name="Castelle C.J."/>
            <person name="Probst A.J."/>
            <person name="Thomas B.C."/>
            <person name="Singh A."/>
            <person name="Wilkins M.J."/>
            <person name="Karaoz U."/>
            <person name="Brodie E.L."/>
            <person name="Williams K.H."/>
            <person name="Hubbard S.S."/>
            <person name="Banfield J.F."/>
        </authorList>
    </citation>
    <scope>NUCLEOTIDE SEQUENCE [LARGE SCALE GENOMIC DNA]</scope>
</reference>
<organism evidence="3 4">
    <name type="scientific">Candidatus Kaiserbacteria bacterium GWA2_50_9</name>
    <dbReference type="NCBI Taxonomy" id="1798474"/>
    <lineage>
        <taxon>Bacteria</taxon>
        <taxon>Candidatus Kaiseribacteriota</taxon>
    </lineage>
</organism>
<keyword evidence="1" id="KW-0812">Transmembrane</keyword>
<dbReference type="STRING" id="1798474.A2118_00685"/>
<dbReference type="AlphaFoldDB" id="A0A1F6BW60"/>
<sequence length="70" mass="7979">MESKIVGFILLVVGGLAMVRPDVFMRFQIWTQRIIMGAKYEPGQRTYKIMRFVGVIFTLLGFLAIVGILK</sequence>
<keyword evidence="1" id="KW-0472">Membrane</keyword>
<evidence type="ECO:0000259" key="2">
    <source>
        <dbReference type="Pfam" id="PF19701"/>
    </source>
</evidence>
<feature type="domain" description="DUF6199" evidence="2">
    <location>
        <begin position="6"/>
        <end position="66"/>
    </location>
</feature>
<dbReference type="Proteomes" id="UP000179014">
    <property type="component" value="Unassembled WGS sequence"/>
</dbReference>
<dbReference type="Pfam" id="PF19701">
    <property type="entry name" value="DUF6199"/>
    <property type="match status" value="1"/>
</dbReference>
<evidence type="ECO:0000313" key="3">
    <source>
        <dbReference type="EMBL" id="OGG41063.1"/>
    </source>
</evidence>
<comment type="caution">
    <text evidence="3">The sequence shown here is derived from an EMBL/GenBank/DDBJ whole genome shotgun (WGS) entry which is preliminary data.</text>
</comment>